<sequence>MSDLIIYNTEDGKSKVSLFVQGNEVWLTQNQLAELFDTSAQNIGIHIKNIIEDKELDEISVITDFFIIATDGKNYQVKHYPLKGF</sequence>
<dbReference type="PANTHER" id="PTHR35810">
    <property type="entry name" value="CYTOPLASMIC PROTEIN-RELATED"/>
    <property type="match status" value="1"/>
</dbReference>
<dbReference type="OrthoDB" id="9802752at2"/>
<reference evidence="1 2" key="1">
    <citation type="submission" date="2016-10" db="EMBL/GenBank/DDBJ databases">
        <title>Rodentibacter gen. nov. and new species.</title>
        <authorList>
            <person name="Christensen H."/>
        </authorList>
    </citation>
    <scope>NUCLEOTIDE SEQUENCE [LARGE SCALE GENOMIC DNA]</scope>
    <source>
        <strain evidence="1 2">Ac151</strain>
    </source>
</reference>
<dbReference type="EMBL" id="MLHQ01000001">
    <property type="protein sequence ID" value="OOF60117.1"/>
    <property type="molecule type" value="Genomic_DNA"/>
</dbReference>
<protein>
    <submittedName>
        <fullName evidence="1">Uncharacterized protein</fullName>
    </submittedName>
</protein>
<evidence type="ECO:0000313" key="2">
    <source>
        <dbReference type="Proteomes" id="UP000188602"/>
    </source>
</evidence>
<gene>
    <name evidence="1" type="ORF">BKL49_00010</name>
</gene>
<dbReference type="STRING" id="1907939.BKL49_00010"/>
<keyword evidence="2" id="KW-1185">Reference proteome</keyword>
<accession>A0A1V3JTJ9</accession>
<comment type="caution">
    <text evidence="1">The sequence shown here is derived from an EMBL/GenBank/DDBJ whole genome shotgun (WGS) entry which is preliminary data.</text>
</comment>
<dbReference type="Proteomes" id="UP000188602">
    <property type="component" value="Unassembled WGS sequence"/>
</dbReference>
<dbReference type="PANTHER" id="PTHR35810:SF1">
    <property type="entry name" value="CYTOPLASMIC PROTEIN"/>
    <property type="match status" value="1"/>
</dbReference>
<organism evidence="1 2">
    <name type="scientific">Rodentibacter myodis</name>
    <dbReference type="NCBI Taxonomy" id="1907939"/>
    <lineage>
        <taxon>Bacteria</taxon>
        <taxon>Pseudomonadati</taxon>
        <taxon>Pseudomonadota</taxon>
        <taxon>Gammaproteobacteria</taxon>
        <taxon>Pasteurellales</taxon>
        <taxon>Pasteurellaceae</taxon>
        <taxon>Rodentibacter</taxon>
    </lineage>
</organism>
<dbReference type="AlphaFoldDB" id="A0A1V3JTJ9"/>
<name>A0A1V3JTJ9_9PAST</name>
<proteinExistence type="predicted"/>
<evidence type="ECO:0000313" key="1">
    <source>
        <dbReference type="EMBL" id="OOF60117.1"/>
    </source>
</evidence>